<gene>
    <name evidence="2" type="ORF">ACFOZ4_23625</name>
</gene>
<sequence length="84" mass="9306">MTVARTWTVEVFIDEHEDERRTHAEARLHTRDRTNLKGEGVATRRPSDTEVPEIGEELAVARALADLSHQLLTAAAGDMEQVAG</sequence>
<name>A0ABV8LTL0_9ACTN</name>
<dbReference type="InterPro" id="IPR015057">
    <property type="entry name" value="Rv2632c-like"/>
</dbReference>
<dbReference type="Proteomes" id="UP001595816">
    <property type="component" value="Unassembled WGS sequence"/>
</dbReference>
<evidence type="ECO:0000313" key="2">
    <source>
        <dbReference type="EMBL" id="MFC4133610.1"/>
    </source>
</evidence>
<accession>A0ABV8LTL0</accession>
<dbReference type="RefSeq" id="WP_253762401.1">
    <property type="nucleotide sequence ID" value="NZ_JAMZDZ010000001.1"/>
</dbReference>
<dbReference type="Gene3D" id="3.30.160.240">
    <property type="entry name" value="Rv1738"/>
    <property type="match status" value="1"/>
</dbReference>
<dbReference type="InterPro" id="IPR038070">
    <property type="entry name" value="Rv2632c-like_sf"/>
</dbReference>
<comment type="caution">
    <text evidence="2">The sequence shown here is derived from an EMBL/GenBank/DDBJ whole genome shotgun (WGS) entry which is preliminary data.</text>
</comment>
<organism evidence="2 3">
    <name type="scientific">Hamadaea flava</name>
    <dbReference type="NCBI Taxonomy" id="1742688"/>
    <lineage>
        <taxon>Bacteria</taxon>
        <taxon>Bacillati</taxon>
        <taxon>Actinomycetota</taxon>
        <taxon>Actinomycetes</taxon>
        <taxon>Micromonosporales</taxon>
        <taxon>Micromonosporaceae</taxon>
        <taxon>Hamadaea</taxon>
    </lineage>
</organism>
<keyword evidence="3" id="KW-1185">Reference proteome</keyword>
<dbReference type="EMBL" id="JBHSAY010000012">
    <property type="protein sequence ID" value="MFC4133610.1"/>
    <property type="molecule type" value="Genomic_DNA"/>
</dbReference>
<evidence type="ECO:0000313" key="3">
    <source>
        <dbReference type="Proteomes" id="UP001595816"/>
    </source>
</evidence>
<evidence type="ECO:0000256" key="1">
    <source>
        <dbReference type="SAM" id="MobiDB-lite"/>
    </source>
</evidence>
<dbReference type="SUPFAM" id="SSF143212">
    <property type="entry name" value="Rv2632c-like"/>
    <property type="match status" value="1"/>
</dbReference>
<feature type="region of interest" description="Disordered" evidence="1">
    <location>
        <begin position="31"/>
        <end position="50"/>
    </location>
</feature>
<dbReference type="Pfam" id="PF08962">
    <property type="entry name" value="Rv2632c-like"/>
    <property type="match status" value="1"/>
</dbReference>
<proteinExistence type="predicted"/>
<protein>
    <submittedName>
        <fullName evidence="2">DUF1876 domain-containing protein</fullName>
    </submittedName>
</protein>
<reference evidence="3" key="1">
    <citation type="journal article" date="2019" name="Int. J. Syst. Evol. Microbiol.">
        <title>The Global Catalogue of Microorganisms (GCM) 10K type strain sequencing project: providing services to taxonomists for standard genome sequencing and annotation.</title>
        <authorList>
            <consortium name="The Broad Institute Genomics Platform"/>
            <consortium name="The Broad Institute Genome Sequencing Center for Infectious Disease"/>
            <person name="Wu L."/>
            <person name="Ma J."/>
        </authorList>
    </citation>
    <scope>NUCLEOTIDE SEQUENCE [LARGE SCALE GENOMIC DNA]</scope>
    <source>
        <strain evidence="3">CGMCC 4.7289</strain>
    </source>
</reference>